<reference evidence="4" key="1">
    <citation type="journal article" date="2005" name="Nature">
        <title>The map-based sequence of the rice genome.</title>
        <authorList>
            <consortium name="International rice genome sequencing project (IRGSP)"/>
            <person name="Matsumoto T."/>
            <person name="Wu J."/>
            <person name="Kanamori H."/>
            <person name="Katayose Y."/>
            <person name="Fujisawa M."/>
            <person name="Namiki N."/>
            <person name="Mizuno H."/>
            <person name="Yamamoto K."/>
            <person name="Antonio B.A."/>
            <person name="Baba T."/>
            <person name="Sakata K."/>
            <person name="Nagamura Y."/>
            <person name="Aoki H."/>
            <person name="Arikawa K."/>
            <person name="Arita K."/>
            <person name="Bito T."/>
            <person name="Chiden Y."/>
            <person name="Fujitsuka N."/>
            <person name="Fukunaka R."/>
            <person name="Hamada M."/>
            <person name="Harada C."/>
            <person name="Hayashi A."/>
            <person name="Hijishita S."/>
            <person name="Honda M."/>
            <person name="Hosokawa S."/>
            <person name="Ichikawa Y."/>
            <person name="Idonuma A."/>
            <person name="Iijima M."/>
            <person name="Ikeda M."/>
            <person name="Ikeno M."/>
            <person name="Ito K."/>
            <person name="Ito S."/>
            <person name="Ito T."/>
            <person name="Ito Y."/>
            <person name="Ito Y."/>
            <person name="Iwabuchi A."/>
            <person name="Kamiya K."/>
            <person name="Karasawa W."/>
            <person name="Kurita K."/>
            <person name="Katagiri S."/>
            <person name="Kikuta A."/>
            <person name="Kobayashi H."/>
            <person name="Kobayashi N."/>
            <person name="Machita K."/>
            <person name="Maehara T."/>
            <person name="Masukawa M."/>
            <person name="Mizubayashi T."/>
            <person name="Mukai Y."/>
            <person name="Nagasaki H."/>
            <person name="Nagata Y."/>
            <person name="Naito S."/>
            <person name="Nakashima M."/>
            <person name="Nakama Y."/>
            <person name="Nakamichi Y."/>
            <person name="Nakamura M."/>
            <person name="Meguro A."/>
            <person name="Negishi M."/>
            <person name="Ohta I."/>
            <person name="Ohta T."/>
            <person name="Okamoto M."/>
            <person name="Ono N."/>
            <person name="Saji S."/>
            <person name="Sakaguchi M."/>
            <person name="Sakai K."/>
            <person name="Shibata M."/>
            <person name="Shimokawa T."/>
            <person name="Song J."/>
            <person name="Takazaki Y."/>
            <person name="Terasawa K."/>
            <person name="Tsugane M."/>
            <person name="Tsuji K."/>
            <person name="Ueda S."/>
            <person name="Waki K."/>
            <person name="Yamagata H."/>
            <person name="Yamamoto M."/>
            <person name="Yamamoto S."/>
            <person name="Yamane H."/>
            <person name="Yoshiki S."/>
            <person name="Yoshihara R."/>
            <person name="Yukawa K."/>
            <person name="Zhong H."/>
            <person name="Yano M."/>
            <person name="Yuan Q."/>
            <person name="Ouyang S."/>
            <person name="Liu J."/>
            <person name="Jones K.M."/>
            <person name="Gansberger K."/>
            <person name="Moffat K."/>
            <person name="Hill J."/>
            <person name="Bera J."/>
            <person name="Fadrosh D."/>
            <person name="Jin S."/>
            <person name="Johri S."/>
            <person name="Kim M."/>
            <person name="Overton L."/>
            <person name="Reardon M."/>
            <person name="Tsitrin T."/>
            <person name="Vuong H."/>
            <person name="Weaver B."/>
            <person name="Ciecko A."/>
            <person name="Tallon L."/>
            <person name="Jackson J."/>
            <person name="Pai G."/>
            <person name="Aken S.V."/>
            <person name="Utterback T."/>
            <person name="Reidmuller S."/>
            <person name="Feldblyum T."/>
            <person name="Hsiao J."/>
            <person name="Zismann V."/>
            <person name="Iobst S."/>
            <person name="de Vazeille A.R."/>
            <person name="Buell C.R."/>
            <person name="Ying K."/>
            <person name="Li Y."/>
            <person name="Lu T."/>
            <person name="Huang Y."/>
            <person name="Zhao Q."/>
            <person name="Feng Q."/>
            <person name="Zhang L."/>
            <person name="Zhu J."/>
            <person name="Weng Q."/>
            <person name="Mu J."/>
            <person name="Lu Y."/>
            <person name="Fan D."/>
            <person name="Liu Y."/>
            <person name="Guan J."/>
            <person name="Zhang Y."/>
            <person name="Yu S."/>
            <person name="Liu X."/>
            <person name="Zhang Y."/>
            <person name="Hong G."/>
            <person name="Han B."/>
            <person name="Choisne N."/>
            <person name="Demange N."/>
            <person name="Orjeda G."/>
            <person name="Samain S."/>
            <person name="Cattolico L."/>
            <person name="Pelletier E."/>
            <person name="Couloux A."/>
            <person name="Segurens B."/>
            <person name="Wincker P."/>
            <person name="D'Hont A."/>
            <person name="Scarpelli C."/>
            <person name="Weissenbach J."/>
            <person name="Salanoubat M."/>
            <person name="Quetier F."/>
            <person name="Yu Y."/>
            <person name="Kim H.R."/>
            <person name="Rambo T."/>
            <person name="Currie J."/>
            <person name="Collura K."/>
            <person name="Luo M."/>
            <person name="Yang T."/>
            <person name="Ammiraju J.S.S."/>
            <person name="Engler F."/>
            <person name="Soderlund C."/>
            <person name="Wing R.A."/>
            <person name="Palmer L.E."/>
            <person name="de la Bastide M."/>
            <person name="Spiegel L."/>
            <person name="Nascimento L."/>
            <person name="Zutavern T."/>
            <person name="O'Shaughnessy A."/>
            <person name="Dike S."/>
            <person name="Dedhia N."/>
            <person name="Preston R."/>
            <person name="Balija V."/>
            <person name="McCombie W.R."/>
            <person name="Chow T."/>
            <person name="Chen H."/>
            <person name="Chung M."/>
            <person name="Chen C."/>
            <person name="Shaw J."/>
            <person name="Wu H."/>
            <person name="Hsiao K."/>
            <person name="Chao Y."/>
            <person name="Chu M."/>
            <person name="Cheng C."/>
            <person name="Hour A."/>
            <person name="Lee P."/>
            <person name="Lin S."/>
            <person name="Lin Y."/>
            <person name="Liou J."/>
            <person name="Liu S."/>
            <person name="Hsing Y."/>
            <person name="Raghuvanshi S."/>
            <person name="Mohanty A."/>
            <person name="Bharti A.K."/>
            <person name="Gaur A."/>
            <person name="Gupta V."/>
            <person name="Kumar D."/>
            <person name="Ravi V."/>
            <person name="Vij S."/>
            <person name="Kapur A."/>
            <person name="Khurana P."/>
            <person name="Khurana P."/>
            <person name="Khurana J.P."/>
            <person name="Tyagi A.K."/>
            <person name="Gaikwad K."/>
            <person name="Singh A."/>
            <person name="Dalal V."/>
            <person name="Srivastava S."/>
            <person name="Dixit A."/>
            <person name="Pal A.K."/>
            <person name="Ghazi I.A."/>
            <person name="Yadav M."/>
            <person name="Pandit A."/>
            <person name="Bhargava A."/>
            <person name="Sureshbabu K."/>
            <person name="Batra K."/>
            <person name="Sharma T.R."/>
            <person name="Mohapatra T."/>
            <person name="Singh N.K."/>
            <person name="Messing J."/>
            <person name="Nelson A.B."/>
            <person name="Fuks G."/>
            <person name="Kavchok S."/>
            <person name="Keizer G."/>
            <person name="Linton E."/>
            <person name="Llaca V."/>
            <person name="Song R."/>
            <person name="Tanyolac B."/>
            <person name="Young S."/>
            <person name="Ho-Il K."/>
            <person name="Hahn J.H."/>
            <person name="Sangsakoo G."/>
            <person name="Vanavichit A."/>
            <person name="de Mattos Luiz.A.T."/>
            <person name="Zimmer P.D."/>
            <person name="Malone G."/>
            <person name="Dellagostin O."/>
            <person name="de Oliveira A.C."/>
            <person name="Bevan M."/>
            <person name="Bancroft I."/>
            <person name="Minx P."/>
            <person name="Cordum H."/>
            <person name="Wilson R."/>
            <person name="Cheng Z."/>
            <person name="Jin W."/>
            <person name="Jiang J."/>
            <person name="Leong S.A."/>
            <person name="Iwama H."/>
            <person name="Gojobori T."/>
            <person name="Itoh T."/>
            <person name="Niimura Y."/>
            <person name="Fujii Y."/>
            <person name="Habara T."/>
            <person name="Sakai H."/>
            <person name="Sato Y."/>
            <person name="Wilson G."/>
            <person name="Kumar K."/>
            <person name="McCouch S."/>
            <person name="Juretic N."/>
            <person name="Hoen D."/>
            <person name="Wright S."/>
            <person name="Bruskiewich R."/>
            <person name="Bureau T."/>
            <person name="Miyao A."/>
            <person name="Hirochika H."/>
            <person name="Nishikawa T."/>
            <person name="Kadowaki K."/>
            <person name="Sugiura M."/>
            <person name="Burr B."/>
            <person name="Sasaki T."/>
        </authorList>
    </citation>
    <scope>NUCLEOTIDE SEQUENCE [LARGE SCALE GENOMIC DNA]</scope>
    <source>
        <strain evidence="4">cv. Nipponbare</strain>
    </source>
</reference>
<dbReference type="InterPro" id="IPR052929">
    <property type="entry name" value="RNase_H-like_EbsB-rel"/>
</dbReference>
<dbReference type="CDD" id="cd06222">
    <property type="entry name" value="RNase_H_like"/>
    <property type="match status" value="1"/>
</dbReference>
<dbReference type="GO" id="GO:0004523">
    <property type="term" value="F:RNA-DNA hybrid ribonuclease activity"/>
    <property type="evidence" value="ECO:0007669"/>
    <property type="project" value="InterPro"/>
</dbReference>
<proteinExistence type="predicted"/>
<gene>
    <name evidence="3" type="primary">P0585G03.21</name>
</gene>
<dbReference type="Gene3D" id="3.30.420.10">
    <property type="entry name" value="Ribonuclease H-like superfamily/Ribonuclease H"/>
    <property type="match status" value="1"/>
</dbReference>
<evidence type="ECO:0000259" key="2">
    <source>
        <dbReference type="Pfam" id="PF13456"/>
    </source>
</evidence>
<reference evidence="4" key="2">
    <citation type="journal article" date="2008" name="Nucleic Acids Res.">
        <title>The rice annotation project database (RAP-DB): 2008 update.</title>
        <authorList>
            <consortium name="The rice annotation project (RAP)"/>
        </authorList>
    </citation>
    <scope>GENOME REANNOTATION</scope>
    <source>
        <strain evidence="4">cv. Nipponbare</strain>
    </source>
</reference>
<accession>Q6Z807</accession>
<dbReference type="GO" id="GO:0003676">
    <property type="term" value="F:nucleic acid binding"/>
    <property type="evidence" value="ECO:0007669"/>
    <property type="project" value="InterPro"/>
</dbReference>
<dbReference type="Proteomes" id="UP000000763">
    <property type="component" value="Chromosome 2"/>
</dbReference>
<sequence length="171" mass="18938">MKLNVDGSFDPNYENGGIGAILKDERGTVIFSSCRFFERCYDALEMELLACKEEIVFGDSWTLKLIVVESDCLEAKVHCGQDCASHILANKARCEEVSNLWLEDEETTQKRRGQTAEEGNKAHMARGRPVLTLEAPRAACRVLVLVWQPAPASPAQRHCANGIGIDIDNSL</sequence>
<dbReference type="Pfam" id="PF13456">
    <property type="entry name" value="RVT_3"/>
    <property type="match status" value="1"/>
</dbReference>
<feature type="domain" description="RNase H type-1" evidence="2">
    <location>
        <begin position="4"/>
        <end position="73"/>
    </location>
</feature>
<organism evidence="3 4">
    <name type="scientific">Oryza sativa subsp. japonica</name>
    <name type="common">Rice</name>
    <dbReference type="NCBI Taxonomy" id="39947"/>
    <lineage>
        <taxon>Eukaryota</taxon>
        <taxon>Viridiplantae</taxon>
        <taxon>Streptophyta</taxon>
        <taxon>Embryophyta</taxon>
        <taxon>Tracheophyta</taxon>
        <taxon>Spermatophyta</taxon>
        <taxon>Magnoliopsida</taxon>
        <taxon>Liliopsida</taxon>
        <taxon>Poales</taxon>
        <taxon>Poaceae</taxon>
        <taxon>BOP clade</taxon>
        <taxon>Oryzoideae</taxon>
        <taxon>Oryzeae</taxon>
        <taxon>Oryzinae</taxon>
        <taxon>Oryza</taxon>
        <taxon>Oryza sativa</taxon>
    </lineage>
</organism>
<name>Q6Z807_ORYSJ</name>
<evidence type="ECO:0000313" key="4">
    <source>
        <dbReference type="Proteomes" id="UP000000763"/>
    </source>
</evidence>
<dbReference type="EMBL" id="AP004800">
    <property type="protein sequence ID" value="BAD15736.1"/>
    <property type="molecule type" value="Genomic_DNA"/>
</dbReference>
<protein>
    <recommendedName>
        <fullName evidence="2">RNase H type-1 domain-containing protein</fullName>
    </recommendedName>
</protein>
<dbReference type="AlphaFoldDB" id="Q6Z807"/>
<evidence type="ECO:0000256" key="1">
    <source>
        <dbReference type="SAM" id="MobiDB-lite"/>
    </source>
</evidence>
<feature type="region of interest" description="Disordered" evidence="1">
    <location>
        <begin position="105"/>
        <end position="125"/>
    </location>
</feature>
<dbReference type="InterPro" id="IPR012337">
    <property type="entry name" value="RNaseH-like_sf"/>
</dbReference>
<dbReference type="PANTHER" id="PTHR47074">
    <property type="entry name" value="BNAC02G40300D PROTEIN"/>
    <property type="match status" value="1"/>
</dbReference>
<evidence type="ECO:0000313" key="3">
    <source>
        <dbReference type="EMBL" id="BAD15736.1"/>
    </source>
</evidence>
<dbReference type="InterPro" id="IPR002156">
    <property type="entry name" value="RNaseH_domain"/>
</dbReference>
<dbReference type="InterPro" id="IPR044730">
    <property type="entry name" value="RNase_H-like_dom_plant"/>
</dbReference>
<dbReference type="PANTHER" id="PTHR47074:SF11">
    <property type="entry name" value="REVERSE TRANSCRIPTASE-LIKE PROTEIN"/>
    <property type="match status" value="1"/>
</dbReference>
<dbReference type="InterPro" id="IPR036397">
    <property type="entry name" value="RNaseH_sf"/>
</dbReference>
<dbReference type="SUPFAM" id="SSF53098">
    <property type="entry name" value="Ribonuclease H-like"/>
    <property type="match status" value="1"/>
</dbReference>